<proteinExistence type="inferred from homology"/>
<evidence type="ECO:0000313" key="14">
    <source>
        <dbReference type="Proteomes" id="UP000694397"/>
    </source>
</evidence>
<keyword evidence="2" id="KW-0963">Cytoplasm</keyword>
<feature type="compositionally biased region" description="Low complexity" evidence="9">
    <location>
        <begin position="73"/>
        <end position="86"/>
    </location>
</feature>
<keyword evidence="7 8" id="KW-0694">RNA-binding</keyword>
<dbReference type="GO" id="GO:0008270">
    <property type="term" value="F:zinc ion binding"/>
    <property type="evidence" value="ECO:0007669"/>
    <property type="project" value="UniProtKB-KW"/>
</dbReference>
<dbReference type="PANTHER" id="PTHR12887">
    <property type="entry name" value="NANOS PROTEIN"/>
    <property type="match status" value="1"/>
</dbReference>
<dbReference type="GO" id="GO:0005737">
    <property type="term" value="C:cytoplasm"/>
    <property type="evidence" value="ECO:0007669"/>
    <property type="project" value="UniProtKB-SubCell"/>
</dbReference>
<keyword evidence="3" id="KW-0479">Metal-binding</keyword>
<evidence type="ECO:0000256" key="5">
    <source>
        <dbReference type="ARBA" id="ARBA00022833"/>
    </source>
</evidence>
<dbReference type="PROSITE" id="PS51522">
    <property type="entry name" value="ZF_NANOS"/>
    <property type="match status" value="1"/>
</dbReference>
<evidence type="ECO:0000256" key="1">
    <source>
        <dbReference type="ARBA" id="ARBA00004496"/>
    </source>
</evidence>
<reference evidence="11 13" key="1">
    <citation type="submission" date="2015-08" db="EMBL/GenBank/DDBJ databases">
        <title>The genome of the Asian arowana (Scleropages formosus).</title>
        <authorList>
            <person name="Tan M.H."/>
            <person name="Gan H.M."/>
            <person name="Croft L.J."/>
            <person name="Austin C.M."/>
        </authorList>
    </citation>
    <scope>NUCLEOTIDE SEQUENCE [LARGE SCALE GENOMIC DNA]</scope>
    <source>
        <strain evidence="11">Aro1</strain>
    </source>
</reference>
<reference evidence="12 14" key="2">
    <citation type="submission" date="2019-04" db="EMBL/GenBank/DDBJ databases">
        <authorList>
            <consortium name="Wellcome Sanger Institute Data Sharing"/>
        </authorList>
    </citation>
    <scope>NUCLEOTIDE SEQUENCE [LARGE SCALE GENOMIC DNA]</scope>
</reference>
<dbReference type="InterPro" id="IPR008705">
    <property type="entry name" value="Nanos/Xcar2"/>
</dbReference>
<reference evidence="12" key="3">
    <citation type="submission" date="2025-05" db="UniProtKB">
        <authorList>
            <consortium name="Ensembl"/>
        </authorList>
    </citation>
    <scope>IDENTIFICATION</scope>
</reference>
<evidence type="ECO:0000256" key="8">
    <source>
        <dbReference type="PROSITE-ProRule" id="PRU00855"/>
    </source>
</evidence>
<protein>
    <recommendedName>
        <fullName evidence="10">Nanos-type domain-containing protein</fullName>
    </recommendedName>
</protein>
<evidence type="ECO:0000256" key="4">
    <source>
        <dbReference type="ARBA" id="ARBA00022771"/>
    </source>
</evidence>
<keyword evidence="6 8" id="KW-0810">Translation regulation</keyword>
<dbReference type="InterPro" id="IPR038129">
    <property type="entry name" value="Nanos_sf"/>
</dbReference>
<accession>A0A0P7UCT6</accession>
<evidence type="ECO:0000256" key="6">
    <source>
        <dbReference type="ARBA" id="ARBA00022845"/>
    </source>
</evidence>
<evidence type="ECO:0000256" key="7">
    <source>
        <dbReference type="ARBA" id="ARBA00022884"/>
    </source>
</evidence>
<dbReference type="OrthoDB" id="5864971at2759"/>
<feature type="compositionally biased region" description="Basic and acidic residues" evidence="9">
    <location>
        <begin position="39"/>
        <end position="59"/>
    </location>
</feature>
<evidence type="ECO:0000313" key="13">
    <source>
        <dbReference type="Proteomes" id="UP000034805"/>
    </source>
</evidence>
<keyword evidence="5" id="KW-0862">Zinc</keyword>
<evidence type="ECO:0000313" key="12">
    <source>
        <dbReference type="Ensembl" id="ENSSFOP00015063428.1"/>
    </source>
</evidence>
<dbReference type="GO" id="GO:0003723">
    <property type="term" value="F:RNA binding"/>
    <property type="evidence" value="ECO:0007669"/>
    <property type="project" value="UniProtKB-UniRule"/>
</dbReference>
<dbReference type="Ensembl" id="ENSSFOT00015049219.1">
    <property type="protein sequence ID" value="ENSSFOP00015063428.1"/>
    <property type="gene ID" value="ENSSFOG00015032685.1"/>
</dbReference>
<evidence type="ECO:0000256" key="3">
    <source>
        <dbReference type="ARBA" id="ARBA00022723"/>
    </source>
</evidence>
<keyword evidence="14" id="KW-1185">Reference proteome</keyword>
<keyword evidence="4 8" id="KW-0863">Zinc-finger</keyword>
<evidence type="ECO:0000256" key="2">
    <source>
        <dbReference type="ARBA" id="ARBA00022490"/>
    </source>
</evidence>
<evidence type="ECO:0000256" key="9">
    <source>
        <dbReference type="SAM" id="MobiDB-lite"/>
    </source>
</evidence>
<dbReference type="Proteomes" id="UP000694397">
    <property type="component" value="Chromosome 10"/>
</dbReference>
<dbReference type="Gene3D" id="4.10.60.30">
    <property type="entry name" value="Nanos, RNA-binding domain"/>
    <property type="match status" value="1"/>
</dbReference>
<dbReference type="Proteomes" id="UP000034805">
    <property type="component" value="Unassembled WGS sequence"/>
</dbReference>
<organism evidence="11 13">
    <name type="scientific">Scleropages formosus</name>
    <name type="common">Asian bonytongue</name>
    <name type="synonym">Osteoglossum formosum</name>
    <dbReference type="NCBI Taxonomy" id="113540"/>
    <lineage>
        <taxon>Eukaryota</taxon>
        <taxon>Metazoa</taxon>
        <taxon>Chordata</taxon>
        <taxon>Craniata</taxon>
        <taxon>Vertebrata</taxon>
        <taxon>Euteleostomi</taxon>
        <taxon>Actinopterygii</taxon>
        <taxon>Neopterygii</taxon>
        <taxon>Teleostei</taxon>
        <taxon>Osteoglossocephala</taxon>
        <taxon>Osteoglossomorpha</taxon>
        <taxon>Osteoglossiformes</taxon>
        <taxon>Osteoglossidae</taxon>
        <taxon>Scleropages</taxon>
    </lineage>
</organism>
<comment type="subcellular location">
    <subcellularLocation>
        <location evidence="1">Cytoplasm</location>
    </subcellularLocation>
</comment>
<gene>
    <name evidence="11" type="ORF">Z043_109136</name>
</gene>
<dbReference type="GeneTree" id="ENSGT00950000183135"/>
<dbReference type="EMBL" id="JARO02002786">
    <property type="protein sequence ID" value="KPP71906.1"/>
    <property type="molecule type" value="Genomic_DNA"/>
</dbReference>
<comment type="similarity">
    <text evidence="8">Belongs to the nanos family.</text>
</comment>
<evidence type="ECO:0000313" key="11">
    <source>
        <dbReference type="EMBL" id="KPP71906.1"/>
    </source>
</evidence>
<dbReference type="GO" id="GO:0006417">
    <property type="term" value="P:regulation of translation"/>
    <property type="evidence" value="ECO:0007669"/>
    <property type="project" value="UniProtKB-UniRule"/>
</dbReference>
<name>A0A0P7UCT6_SCLFO</name>
<dbReference type="InterPro" id="IPR024161">
    <property type="entry name" value="Znf_nanos-typ"/>
</dbReference>
<dbReference type="Pfam" id="PF05741">
    <property type="entry name" value="zf-nanos"/>
    <property type="match status" value="1"/>
</dbReference>
<feature type="domain" description="Nanos-type" evidence="10">
    <location>
        <begin position="88"/>
        <end position="142"/>
    </location>
</feature>
<sequence>MQPSPGKEEEHVMDTNPLFDMWHDYLELGTFLERHCAPRRDDALPQRPRHGEPVKEAGPQRRRGASPARRWSAADSGSDASGSANGDGCGFCKQNGETPEVFRAHRLKAKDGRVTCPILRSYTCPECQATGDRAHTRRYCPQRNNKAQADEARTSWGNA</sequence>
<evidence type="ECO:0000259" key="10">
    <source>
        <dbReference type="PROSITE" id="PS51522"/>
    </source>
</evidence>
<dbReference type="STRING" id="113540.ENSSFOP00015063428"/>
<dbReference type="AlphaFoldDB" id="A0A0P7UCT6"/>
<feature type="region of interest" description="Disordered" evidence="9">
    <location>
        <begin position="39"/>
        <end position="90"/>
    </location>
</feature>